<dbReference type="Pfam" id="PF01261">
    <property type="entry name" value="AP_endonuc_2"/>
    <property type="match status" value="1"/>
</dbReference>
<dbReference type="Proteomes" id="UP000230392">
    <property type="component" value="Unassembled WGS sequence"/>
</dbReference>
<dbReference type="InterPro" id="IPR050312">
    <property type="entry name" value="IolE/XylAMocC-like"/>
</dbReference>
<gene>
    <name evidence="2" type="ORF">COX46_06015</name>
</gene>
<evidence type="ECO:0000313" key="3">
    <source>
        <dbReference type="Proteomes" id="UP000230392"/>
    </source>
</evidence>
<dbReference type="AlphaFoldDB" id="A0A2G9Y834"/>
<dbReference type="SUPFAM" id="SSF51658">
    <property type="entry name" value="Xylose isomerase-like"/>
    <property type="match status" value="1"/>
</dbReference>
<organism evidence="2 3">
    <name type="scientific">bacterium (Candidatus Ratteibacteria) CG23_combo_of_CG06-09_8_20_14_all_48_7</name>
    <dbReference type="NCBI Taxonomy" id="2014292"/>
    <lineage>
        <taxon>Bacteria</taxon>
        <taxon>Candidatus Ratteibacteria</taxon>
    </lineage>
</organism>
<dbReference type="PANTHER" id="PTHR12110:SF21">
    <property type="entry name" value="XYLOSE ISOMERASE-LIKE TIM BARREL DOMAIN-CONTAINING PROTEIN"/>
    <property type="match status" value="1"/>
</dbReference>
<evidence type="ECO:0000313" key="2">
    <source>
        <dbReference type="EMBL" id="PIP15398.1"/>
    </source>
</evidence>
<dbReference type="InterPro" id="IPR036237">
    <property type="entry name" value="Xyl_isomerase-like_sf"/>
</dbReference>
<proteinExistence type="predicted"/>
<dbReference type="Gene3D" id="3.20.20.150">
    <property type="entry name" value="Divalent-metal-dependent TIM barrel enzymes"/>
    <property type="match status" value="1"/>
</dbReference>
<accession>A0A2G9Y834</accession>
<name>A0A2G9Y834_9BACT</name>
<protein>
    <recommendedName>
        <fullName evidence="1">Xylose isomerase-like TIM barrel domain-containing protein</fullName>
    </recommendedName>
</protein>
<comment type="caution">
    <text evidence="2">The sequence shown here is derived from an EMBL/GenBank/DDBJ whole genome shotgun (WGS) entry which is preliminary data.</text>
</comment>
<evidence type="ECO:0000259" key="1">
    <source>
        <dbReference type="Pfam" id="PF01261"/>
    </source>
</evidence>
<dbReference type="InterPro" id="IPR013022">
    <property type="entry name" value="Xyl_isomerase-like_TIM-brl"/>
</dbReference>
<dbReference type="EMBL" id="PCRF01000294">
    <property type="protein sequence ID" value="PIP15398.1"/>
    <property type="molecule type" value="Genomic_DNA"/>
</dbReference>
<sequence>MELCVSTFICYKESLMELLPVFAKNGVKNLELWSAFSFGNELHFPYWESGFIEAFQEVLVQNGLQTNTLHAPFSEKIDLSTLNERHRIEAVEEVKRAANIFRKLPEAKTVIVHPGGFITKPGEKKERLIQSRKSITELTSFLSGLELNLAVENMLPELIAWNSSDLAFLTNDLPNTGICLDTGHAFISGNLKELIRNFREKIITYHISDTFDSQDRHLLPYEGSVDWDYFKETALDGKEPDLLTFETRTRGELKKALKEVTSSFRRLNGE</sequence>
<reference evidence="2 3" key="1">
    <citation type="submission" date="2017-09" db="EMBL/GenBank/DDBJ databases">
        <title>Depth-based differentiation of microbial function through sediment-hosted aquifers and enrichment of novel symbionts in the deep terrestrial subsurface.</title>
        <authorList>
            <person name="Probst A.J."/>
            <person name="Ladd B."/>
            <person name="Jarett J.K."/>
            <person name="Geller-Mcgrath D.E."/>
            <person name="Sieber C.M."/>
            <person name="Emerson J.B."/>
            <person name="Anantharaman K."/>
            <person name="Thomas B.C."/>
            <person name="Malmstrom R."/>
            <person name="Stieglmeier M."/>
            <person name="Klingl A."/>
            <person name="Woyke T."/>
            <person name="Ryan C.M."/>
            <person name="Banfield J.F."/>
        </authorList>
    </citation>
    <scope>NUCLEOTIDE SEQUENCE [LARGE SCALE GENOMIC DNA]</scope>
    <source>
        <strain evidence="2">CG23_combo_of_CG06-09_8_20_14_all_48_7</strain>
    </source>
</reference>
<dbReference type="PANTHER" id="PTHR12110">
    <property type="entry name" value="HYDROXYPYRUVATE ISOMERASE"/>
    <property type="match status" value="1"/>
</dbReference>
<feature type="domain" description="Xylose isomerase-like TIM barrel" evidence="1">
    <location>
        <begin position="38"/>
        <end position="262"/>
    </location>
</feature>